<sequence length="375" mass="43079">MEVAAKEQQNQIIEKCVFEIFNSQEAPQLATVLKEMKEGLDTVRSKVQALTAKVKANKVPTAEGISYLEAKHLLLLSYCQSLVFYLLRKAKGLSIEKHPVVRSLVEIRLFLEKIRPIDKKLEYQIQKLTRDAGAARDEVGVSENESKASEKSEDKLKYRPNPDLLESKTDLLTQNGGMYRPPKIAPMIMEEDKMSKQERNALRRQKETLRQAKQGFMKELIDDMEDRPAEVKEYAGLHSWESQRYVEQFEDRAQQEEELFTRVPLTKMEKRKQKDLKKSRNGLLGLTDGFYDEIKTLPLNDDTNEQTESFTNGSNAMGKLKKRKGSGSNRLNYEHSLNVAILSHWNVEYWMGGHFVIQDATGPPVKQTLQTLITE</sequence>
<protein>
    <recommendedName>
        <fullName evidence="4">Neuroguidin</fullName>
    </recommendedName>
</protein>
<gene>
    <name evidence="2" type="ORF">DCAF_LOCUS19967</name>
</gene>
<feature type="compositionally biased region" description="Polar residues" evidence="1">
    <location>
        <begin position="306"/>
        <end position="315"/>
    </location>
</feature>
<dbReference type="EMBL" id="CAWUPB010001173">
    <property type="protein sequence ID" value="CAK7347283.1"/>
    <property type="molecule type" value="Genomic_DNA"/>
</dbReference>
<reference evidence="2 3" key="1">
    <citation type="submission" date="2024-01" db="EMBL/GenBank/DDBJ databases">
        <authorList>
            <person name="Waweru B."/>
        </authorList>
    </citation>
    <scope>NUCLEOTIDE SEQUENCE [LARGE SCALE GENOMIC DNA]</scope>
</reference>
<evidence type="ECO:0000313" key="3">
    <source>
        <dbReference type="Proteomes" id="UP001314170"/>
    </source>
</evidence>
<name>A0AAV1SA97_9ROSI</name>
<dbReference type="PANTHER" id="PTHR13237:SF9">
    <property type="entry name" value="NEUROGUIDIN"/>
    <property type="match status" value="1"/>
</dbReference>
<dbReference type="InterPro" id="IPR007146">
    <property type="entry name" value="Sas10/Utp3/C1D"/>
</dbReference>
<feature type="region of interest" description="Disordered" evidence="1">
    <location>
        <begin position="134"/>
        <end position="170"/>
    </location>
</feature>
<organism evidence="2 3">
    <name type="scientific">Dovyalis caffra</name>
    <dbReference type="NCBI Taxonomy" id="77055"/>
    <lineage>
        <taxon>Eukaryota</taxon>
        <taxon>Viridiplantae</taxon>
        <taxon>Streptophyta</taxon>
        <taxon>Embryophyta</taxon>
        <taxon>Tracheophyta</taxon>
        <taxon>Spermatophyta</taxon>
        <taxon>Magnoliopsida</taxon>
        <taxon>eudicotyledons</taxon>
        <taxon>Gunneridae</taxon>
        <taxon>Pentapetalae</taxon>
        <taxon>rosids</taxon>
        <taxon>fabids</taxon>
        <taxon>Malpighiales</taxon>
        <taxon>Salicaceae</taxon>
        <taxon>Flacourtieae</taxon>
        <taxon>Dovyalis</taxon>
    </lineage>
</organism>
<comment type="caution">
    <text evidence="2">The sequence shown here is derived from an EMBL/GenBank/DDBJ whole genome shotgun (WGS) entry which is preliminary data.</text>
</comment>
<dbReference type="AlphaFoldDB" id="A0AAV1SA97"/>
<evidence type="ECO:0000256" key="1">
    <source>
        <dbReference type="SAM" id="MobiDB-lite"/>
    </source>
</evidence>
<accession>A0AAV1SA97</accession>
<dbReference type="GO" id="GO:0032040">
    <property type="term" value="C:small-subunit processome"/>
    <property type="evidence" value="ECO:0007669"/>
    <property type="project" value="TreeGrafter"/>
</dbReference>
<dbReference type="Proteomes" id="UP001314170">
    <property type="component" value="Unassembled WGS sequence"/>
</dbReference>
<dbReference type="GO" id="GO:0000462">
    <property type="term" value="P:maturation of SSU-rRNA from tricistronic rRNA transcript (SSU-rRNA, 5.8S rRNA, LSU-rRNA)"/>
    <property type="evidence" value="ECO:0007669"/>
    <property type="project" value="TreeGrafter"/>
</dbReference>
<evidence type="ECO:0008006" key="4">
    <source>
        <dbReference type="Google" id="ProtNLM"/>
    </source>
</evidence>
<keyword evidence="3" id="KW-1185">Reference proteome</keyword>
<evidence type="ECO:0000313" key="2">
    <source>
        <dbReference type="EMBL" id="CAK7347283.1"/>
    </source>
</evidence>
<dbReference type="PANTHER" id="PTHR13237">
    <property type="entry name" value="SOMETHING ABOUT SILENCING PROTEIN 10-RELATED"/>
    <property type="match status" value="1"/>
</dbReference>
<feature type="compositionally biased region" description="Basic and acidic residues" evidence="1">
    <location>
        <begin position="134"/>
        <end position="157"/>
    </location>
</feature>
<proteinExistence type="predicted"/>
<feature type="region of interest" description="Disordered" evidence="1">
    <location>
        <begin position="302"/>
        <end position="327"/>
    </location>
</feature>
<dbReference type="Pfam" id="PF04000">
    <property type="entry name" value="Sas10_Utp3"/>
    <property type="match status" value="1"/>
</dbReference>